<dbReference type="InterPro" id="IPR016032">
    <property type="entry name" value="Sig_transdc_resp-reg_C-effctor"/>
</dbReference>
<dbReference type="PROSITE" id="PS50043">
    <property type="entry name" value="HTH_LUXR_2"/>
    <property type="match status" value="1"/>
</dbReference>
<dbReference type="SUPFAM" id="SSF46894">
    <property type="entry name" value="C-terminal effector domain of the bipartite response regulators"/>
    <property type="match status" value="1"/>
</dbReference>
<evidence type="ECO:0000313" key="6">
    <source>
        <dbReference type="Proteomes" id="UP000247980"/>
    </source>
</evidence>
<evidence type="ECO:0000256" key="3">
    <source>
        <dbReference type="ARBA" id="ARBA00023163"/>
    </source>
</evidence>
<keyword evidence="6" id="KW-1185">Reference proteome</keyword>
<keyword evidence="1" id="KW-0805">Transcription regulation</keyword>
<feature type="domain" description="HTH luxR-type" evidence="4">
    <location>
        <begin position="810"/>
        <end position="875"/>
    </location>
</feature>
<dbReference type="CDD" id="cd06170">
    <property type="entry name" value="LuxR_C_like"/>
    <property type="match status" value="1"/>
</dbReference>
<proteinExistence type="predicted"/>
<dbReference type="InterPro" id="IPR036388">
    <property type="entry name" value="WH-like_DNA-bd_sf"/>
</dbReference>
<keyword evidence="3" id="KW-0804">Transcription</keyword>
<dbReference type="Pfam" id="PF00196">
    <property type="entry name" value="GerE"/>
    <property type="match status" value="1"/>
</dbReference>
<dbReference type="InterPro" id="IPR049945">
    <property type="entry name" value="AAA_22"/>
</dbReference>
<dbReference type="PROSITE" id="PS00622">
    <property type="entry name" value="HTH_LUXR_1"/>
    <property type="match status" value="1"/>
</dbReference>
<evidence type="ECO:0000256" key="2">
    <source>
        <dbReference type="ARBA" id="ARBA00023125"/>
    </source>
</evidence>
<dbReference type="GO" id="GO:0016887">
    <property type="term" value="F:ATP hydrolysis activity"/>
    <property type="evidence" value="ECO:0007669"/>
    <property type="project" value="InterPro"/>
</dbReference>
<reference evidence="5 6" key="1">
    <citation type="submission" date="2018-05" db="EMBL/GenBank/DDBJ databases">
        <title>Genetic diversity of glacier-inhabiting Cryobacterium bacteria in China and description of Cryobacterium mengkeensis sp. nov. and Arthrobacter glacialis sp. nov.</title>
        <authorList>
            <person name="Liu Q."/>
            <person name="Xin Y.-H."/>
        </authorList>
    </citation>
    <scope>NUCLEOTIDE SEQUENCE [LARGE SCALE GENOMIC DNA]</scope>
    <source>
        <strain evidence="5 6">B7</strain>
    </source>
</reference>
<accession>A0A2V5IKN8</accession>
<dbReference type="SUPFAM" id="SSF52540">
    <property type="entry name" value="P-loop containing nucleoside triphosphate hydrolases"/>
    <property type="match status" value="1"/>
</dbReference>
<dbReference type="PANTHER" id="PTHR44688">
    <property type="entry name" value="DNA-BINDING TRANSCRIPTIONAL ACTIVATOR DEVR_DOSR"/>
    <property type="match status" value="1"/>
</dbReference>
<evidence type="ECO:0000256" key="1">
    <source>
        <dbReference type="ARBA" id="ARBA00023015"/>
    </source>
</evidence>
<evidence type="ECO:0000313" key="5">
    <source>
        <dbReference type="EMBL" id="PYI37229.1"/>
    </source>
</evidence>
<gene>
    <name evidence="5" type="ORF">CVS30_16485</name>
</gene>
<dbReference type="Pfam" id="PF13401">
    <property type="entry name" value="AAA_22"/>
    <property type="match status" value="1"/>
</dbReference>
<dbReference type="Gene3D" id="1.25.40.10">
    <property type="entry name" value="Tetratricopeptide repeat domain"/>
    <property type="match status" value="1"/>
</dbReference>
<dbReference type="InterPro" id="IPR011990">
    <property type="entry name" value="TPR-like_helical_dom_sf"/>
</dbReference>
<dbReference type="AlphaFoldDB" id="A0A2V5IKN8"/>
<dbReference type="Gene3D" id="3.40.50.300">
    <property type="entry name" value="P-loop containing nucleotide triphosphate hydrolases"/>
    <property type="match status" value="1"/>
</dbReference>
<keyword evidence="2" id="KW-0238">DNA-binding</keyword>
<dbReference type="OrthoDB" id="3197423at2"/>
<dbReference type="GO" id="GO:0006355">
    <property type="term" value="P:regulation of DNA-templated transcription"/>
    <property type="evidence" value="ECO:0007669"/>
    <property type="project" value="InterPro"/>
</dbReference>
<dbReference type="Proteomes" id="UP000247980">
    <property type="component" value="Unassembled WGS sequence"/>
</dbReference>
<dbReference type="SMART" id="SM00421">
    <property type="entry name" value="HTH_LUXR"/>
    <property type="match status" value="1"/>
</dbReference>
<dbReference type="GO" id="GO:0003677">
    <property type="term" value="F:DNA binding"/>
    <property type="evidence" value="ECO:0007669"/>
    <property type="project" value="UniProtKB-KW"/>
</dbReference>
<comment type="caution">
    <text evidence="5">The sequence shown here is derived from an EMBL/GenBank/DDBJ whole genome shotgun (WGS) entry which is preliminary data.</text>
</comment>
<protein>
    <recommendedName>
        <fullName evidence="4">HTH luxR-type domain-containing protein</fullName>
    </recommendedName>
</protein>
<dbReference type="EMBL" id="QJVC01000026">
    <property type="protein sequence ID" value="PYI37229.1"/>
    <property type="molecule type" value="Genomic_DNA"/>
</dbReference>
<dbReference type="Gene3D" id="1.10.10.10">
    <property type="entry name" value="Winged helix-like DNA-binding domain superfamily/Winged helix DNA-binding domain"/>
    <property type="match status" value="1"/>
</dbReference>
<dbReference type="InterPro" id="IPR000792">
    <property type="entry name" value="Tscrpt_reg_LuxR_C"/>
</dbReference>
<dbReference type="RefSeq" id="WP_110486648.1">
    <property type="nucleotide sequence ID" value="NZ_QJVC01000026.1"/>
</dbReference>
<dbReference type="InterPro" id="IPR027417">
    <property type="entry name" value="P-loop_NTPase"/>
</dbReference>
<sequence>MARRANVGDIVDQLTSSTSKGVLIVGSRGAGKTWMLSQIIAALGSEAATIRLSASKALAAIPFGAVNARVGSKLIRSSDYYEVLNGLLEQIASAAQSAQRVILMVDNAQDLDNQSAAIILQVVMSSDAKLILVDQPGSQGSHLRELWRDGHLTRFELAPLQSIDVQVFLEGLLDGKVAEGTANYLASRSAGNLLVLHGLVAGAQEEGSLRKVNNVWILDHPGDRLGVETWEFLQMDLDRLSEESRRILEILALTGPLPLNVLLELASAEDVDEMQQRELVEIIPGSLLTMRLTRQATAPAIRGMIPVARSRRYFAEVSRFISVTDESTPEVLINFTRWSLDCGLPVEDRRLLDAAIWANQLMRPTEALQFSGGRVGTEHSAALLAERAIAFLNQKSPAEARILARQALEMATSPEAAARALRAVNLSHSSTLDYQAQFDDAYTLYEQRFGAVRLNEDATRAEIDVLIIRAIKDVSLGNVSPAAELIDGLLQHSLTTNISDQVLLKSLQCEIYCAVGRMSTAVSVAMEVIGGLERAEGFPRPDIAILAYTRAVASFVYDGAWDHVRVALDPATFTNPDMMLYSGGLRDLATAVMQCRRGYIEEALMSLETAAGALKDYDPWSVLSTALALMAYCRVMRGDLLGSQECLVELASLERRSGKFYALESSAYAAAAQVMTGQKDLGLSRLRGLRTECQRLGLLGIELTVLSLMVRVGDSGAIPRLTDVANLLESGSKEFFVNWSQAMRSQDPATLDRASATAMDFGFELLAVELATHALNKFHDSGKVHKSRKTASKVVAMREQMPGLVSPVFHTMDQPKMTRREHQIALLVAQGESNNAIAARLNVSLRTIEGHLYRTFIKLDIQSREQLTALLNQDNEDGKLRVSQS</sequence>
<organism evidence="5 6">
    <name type="scientific">Arthrobacter psychrolactophilus</name>
    <dbReference type="NCBI Taxonomy" id="92442"/>
    <lineage>
        <taxon>Bacteria</taxon>
        <taxon>Bacillati</taxon>
        <taxon>Actinomycetota</taxon>
        <taxon>Actinomycetes</taxon>
        <taxon>Micrococcales</taxon>
        <taxon>Micrococcaceae</taxon>
        <taxon>Arthrobacter</taxon>
    </lineage>
</organism>
<evidence type="ECO:0000259" key="4">
    <source>
        <dbReference type="PROSITE" id="PS50043"/>
    </source>
</evidence>
<dbReference type="PANTHER" id="PTHR44688:SF16">
    <property type="entry name" value="DNA-BINDING TRANSCRIPTIONAL ACTIVATOR DEVR_DOSR"/>
    <property type="match status" value="1"/>
</dbReference>
<name>A0A2V5IKN8_9MICC</name>
<dbReference type="PRINTS" id="PR00038">
    <property type="entry name" value="HTHLUXR"/>
</dbReference>